<evidence type="ECO:0000259" key="1">
    <source>
        <dbReference type="PROSITE" id="PS51186"/>
    </source>
</evidence>
<reference evidence="2 3" key="1">
    <citation type="submission" date="2018-09" db="EMBL/GenBank/DDBJ databases">
        <title>Bacillus saliacetes sp. nov., isolated from Thai shrimp paste (Ka-pi).</title>
        <authorList>
            <person name="Daroonpunt R."/>
            <person name="Tanasupawat S."/>
            <person name="Yiamsombut S."/>
        </authorList>
    </citation>
    <scope>NUCLEOTIDE SEQUENCE [LARGE SCALE GENOMIC DNA]</scope>
    <source>
        <strain evidence="2 3">SKP7-4</strain>
    </source>
</reference>
<name>A0A3A1QW92_9BACI</name>
<dbReference type="OrthoDB" id="9782266at2"/>
<accession>A0A3A1QW92</accession>
<evidence type="ECO:0000313" key="2">
    <source>
        <dbReference type="EMBL" id="RIW32500.1"/>
    </source>
</evidence>
<dbReference type="CDD" id="cd04301">
    <property type="entry name" value="NAT_SF"/>
    <property type="match status" value="1"/>
</dbReference>
<protein>
    <submittedName>
        <fullName evidence="2">GNAT family N-acetyltransferase</fullName>
    </submittedName>
</protein>
<comment type="caution">
    <text evidence="2">The sequence shown here is derived from an EMBL/GenBank/DDBJ whole genome shotgun (WGS) entry which is preliminary data.</text>
</comment>
<dbReference type="InterPro" id="IPR000182">
    <property type="entry name" value="GNAT_dom"/>
</dbReference>
<proteinExistence type="predicted"/>
<dbReference type="Proteomes" id="UP000265801">
    <property type="component" value="Unassembled WGS sequence"/>
</dbReference>
<dbReference type="PROSITE" id="PS51186">
    <property type="entry name" value="GNAT"/>
    <property type="match status" value="1"/>
</dbReference>
<dbReference type="AlphaFoldDB" id="A0A3A1QW92"/>
<evidence type="ECO:0000313" key="3">
    <source>
        <dbReference type="Proteomes" id="UP000265801"/>
    </source>
</evidence>
<dbReference type="EMBL" id="QXIR01000017">
    <property type="protein sequence ID" value="RIW32500.1"/>
    <property type="molecule type" value="Genomic_DNA"/>
</dbReference>
<organism evidence="2 3">
    <name type="scientific">Bacillus salacetis</name>
    <dbReference type="NCBI Taxonomy" id="2315464"/>
    <lineage>
        <taxon>Bacteria</taxon>
        <taxon>Bacillati</taxon>
        <taxon>Bacillota</taxon>
        <taxon>Bacilli</taxon>
        <taxon>Bacillales</taxon>
        <taxon>Bacillaceae</taxon>
        <taxon>Bacillus</taxon>
    </lineage>
</organism>
<dbReference type="SUPFAM" id="SSF55729">
    <property type="entry name" value="Acyl-CoA N-acyltransferases (Nat)"/>
    <property type="match status" value="1"/>
</dbReference>
<feature type="domain" description="N-acetyltransferase" evidence="1">
    <location>
        <begin position="2"/>
        <end position="157"/>
    </location>
</feature>
<gene>
    <name evidence="2" type="ORF">D3H55_13005</name>
</gene>
<dbReference type="GO" id="GO:0016747">
    <property type="term" value="F:acyltransferase activity, transferring groups other than amino-acyl groups"/>
    <property type="evidence" value="ECO:0007669"/>
    <property type="project" value="InterPro"/>
</dbReference>
<dbReference type="Pfam" id="PF00583">
    <property type="entry name" value="Acetyltransf_1"/>
    <property type="match status" value="1"/>
</dbReference>
<keyword evidence="2" id="KW-0808">Transferase</keyword>
<dbReference type="Gene3D" id="3.40.630.30">
    <property type="match status" value="1"/>
</dbReference>
<sequence>MITFENNEIDKWEIELEIMNSNSSYNQMSKNKSIINYDDILSEYEESKKLNTTRLLIKQENNYIGLVDYCINNPSDNTPWISLFVIHKQFQGEGNSLGVFQQLEDLIRKEGKKKLRLAVHEENEKGILFWTRLGFNKIKEVIFEGKPHYCLEIEKNL</sequence>
<keyword evidence="3" id="KW-1185">Reference proteome</keyword>
<dbReference type="InterPro" id="IPR016181">
    <property type="entry name" value="Acyl_CoA_acyltransferase"/>
</dbReference>